<evidence type="ECO:0000256" key="4">
    <source>
        <dbReference type="ARBA" id="ARBA00023125"/>
    </source>
</evidence>
<dbReference type="InterPro" id="IPR036388">
    <property type="entry name" value="WH-like_DNA-bd_sf"/>
</dbReference>
<dbReference type="SMART" id="SM01043">
    <property type="entry name" value="BTAD"/>
    <property type="match status" value="1"/>
</dbReference>
<proteinExistence type="inferred from homology"/>
<dbReference type="Gene3D" id="1.10.10.10">
    <property type="entry name" value="Winged helix-like DNA-binding domain superfamily/Winged helix DNA-binding domain"/>
    <property type="match status" value="1"/>
</dbReference>
<accession>A0ABZ0M351</accession>
<dbReference type="PANTHER" id="PTHR35807:SF1">
    <property type="entry name" value="TRANSCRIPTIONAL REGULATOR REDD"/>
    <property type="match status" value="1"/>
</dbReference>
<dbReference type="RefSeq" id="WP_318108951.1">
    <property type="nucleotide sequence ID" value="NZ_CP137573.1"/>
</dbReference>
<gene>
    <name evidence="8" type="ORF">R2D22_33680</name>
</gene>
<dbReference type="CDD" id="cd15831">
    <property type="entry name" value="BTAD"/>
    <property type="match status" value="1"/>
</dbReference>
<comment type="similarity">
    <text evidence="1">Belongs to the AfsR/DnrI/RedD regulatory family.</text>
</comment>
<evidence type="ECO:0000256" key="2">
    <source>
        <dbReference type="ARBA" id="ARBA00023012"/>
    </source>
</evidence>
<evidence type="ECO:0000259" key="7">
    <source>
        <dbReference type="PROSITE" id="PS51755"/>
    </source>
</evidence>
<evidence type="ECO:0000256" key="5">
    <source>
        <dbReference type="ARBA" id="ARBA00023163"/>
    </source>
</evidence>
<dbReference type="InterPro" id="IPR001867">
    <property type="entry name" value="OmpR/PhoB-type_DNA-bd"/>
</dbReference>
<keyword evidence="5" id="KW-0804">Transcription</keyword>
<dbReference type="SMART" id="SM00862">
    <property type="entry name" value="Trans_reg_C"/>
    <property type="match status" value="1"/>
</dbReference>
<reference evidence="8 9" key="1">
    <citation type="submission" date="2023-10" db="EMBL/GenBank/DDBJ databases">
        <title>The genome sequence of Streptomyces sp. HUAS YS2.</title>
        <authorList>
            <person name="Mo P."/>
        </authorList>
    </citation>
    <scope>NUCLEOTIDE SEQUENCE [LARGE SCALE GENOMIC DNA]</scope>
    <source>
        <strain evidence="8 9">HUAS YS2</strain>
    </source>
</reference>
<name>A0ABZ0M351_9ACTN</name>
<evidence type="ECO:0000256" key="3">
    <source>
        <dbReference type="ARBA" id="ARBA00023015"/>
    </source>
</evidence>
<dbReference type="SUPFAM" id="SSF46894">
    <property type="entry name" value="C-terminal effector domain of the bipartite response regulators"/>
    <property type="match status" value="1"/>
</dbReference>
<organism evidence="8 9">
    <name type="scientific">Streptomyces solicathayae</name>
    <dbReference type="NCBI Taxonomy" id="3081768"/>
    <lineage>
        <taxon>Bacteria</taxon>
        <taxon>Bacillati</taxon>
        <taxon>Actinomycetota</taxon>
        <taxon>Actinomycetes</taxon>
        <taxon>Kitasatosporales</taxon>
        <taxon>Streptomycetaceae</taxon>
        <taxon>Streptomyces</taxon>
    </lineage>
</organism>
<sequence length="270" mass="29365">MAAHTIRFELLGPLRALRGQEELPLGPPMQRTVLAVLLHLDGKSMSFGGLVDAVWGAEPPAHVRNLVQKYVSGLRRALRDDGAGAGTVTELVWTGSGYRLCGARIDDLHDRRELVRAAVAARDLGDLGRAGELAGAAEALWRGEYAEGLAGPYLEAERRRWAEKRMLVLEARLEGGIALGRYEECVHELVRLVAAHPLRERPVALLMLALYRNGRSSDALLAYEEARRRIAETMGADPGPALRALHERILRQDPALLGGVQEMIGGAAVA</sequence>
<dbReference type="Proteomes" id="UP001301731">
    <property type="component" value="Chromosome"/>
</dbReference>
<feature type="domain" description="OmpR/PhoB-type" evidence="7">
    <location>
        <begin position="1"/>
        <end position="102"/>
    </location>
</feature>
<dbReference type="PANTHER" id="PTHR35807">
    <property type="entry name" value="TRANSCRIPTIONAL REGULATOR REDD-RELATED"/>
    <property type="match status" value="1"/>
</dbReference>
<dbReference type="Gene3D" id="1.25.40.10">
    <property type="entry name" value="Tetratricopeptide repeat domain"/>
    <property type="match status" value="1"/>
</dbReference>
<feature type="DNA-binding region" description="OmpR/PhoB-type" evidence="6">
    <location>
        <begin position="1"/>
        <end position="102"/>
    </location>
</feature>
<dbReference type="SUPFAM" id="SSF48452">
    <property type="entry name" value="TPR-like"/>
    <property type="match status" value="1"/>
</dbReference>
<evidence type="ECO:0000313" key="8">
    <source>
        <dbReference type="EMBL" id="WOX26070.1"/>
    </source>
</evidence>
<evidence type="ECO:0000313" key="9">
    <source>
        <dbReference type="Proteomes" id="UP001301731"/>
    </source>
</evidence>
<dbReference type="InterPro" id="IPR051677">
    <property type="entry name" value="AfsR-DnrI-RedD_regulator"/>
</dbReference>
<protein>
    <submittedName>
        <fullName evidence="8">BTAD domain-containing putative transcriptional regulator</fullName>
    </submittedName>
</protein>
<keyword evidence="4 6" id="KW-0238">DNA-binding</keyword>
<dbReference type="InterPro" id="IPR016032">
    <property type="entry name" value="Sig_transdc_resp-reg_C-effctor"/>
</dbReference>
<dbReference type="PROSITE" id="PS51755">
    <property type="entry name" value="OMPR_PHOB"/>
    <property type="match status" value="1"/>
</dbReference>
<keyword evidence="9" id="KW-1185">Reference proteome</keyword>
<dbReference type="Pfam" id="PF00486">
    <property type="entry name" value="Trans_reg_C"/>
    <property type="match status" value="1"/>
</dbReference>
<dbReference type="Pfam" id="PF03704">
    <property type="entry name" value="BTAD"/>
    <property type="match status" value="1"/>
</dbReference>
<keyword evidence="2" id="KW-0902">Two-component regulatory system</keyword>
<dbReference type="EMBL" id="CP137573">
    <property type="protein sequence ID" value="WOX26070.1"/>
    <property type="molecule type" value="Genomic_DNA"/>
</dbReference>
<keyword evidence="3" id="KW-0805">Transcription regulation</keyword>
<dbReference type="InterPro" id="IPR011990">
    <property type="entry name" value="TPR-like_helical_dom_sf"/>
</dbReference>
<dbReference type="InterPro" id="IPR005158">
    <property type="entry name" value="BTAD"/>
</dbReference>
<evidence type="ECO:0000256" key="6">
    <source>
        <dbReference type="PROSITE-ProRule" id="PRU01091"/>
    </source>
</evidence>
<evidence type="ECO:0000256" key="1">
    <source>
        <dbReference type="ARBA" id="ARBA00005820"/>
    </source>
</evidence>